<dbReference type="Proteomes" id="UP000095746">
    <property type="component" value="Unassembled WGS sequence"/>
</dbReference>
<gene>
    <name evidence="3" type="primary">ftsA</name>
    <name evidence="3" type="ORF">ERS852411_00423</name>
</gene>
<accession>A0A173ZGW3</accession>
<dbReference type="SUPFAM" id="SSF53067">
    <property type="entry name" value="Actin-like ATPase domain"/>
    <property type="match status" value="2"/>
</dbReference>
<evidence type="ECO:0000256" key="1">
    <source>
        <dbReference type="SAM" id="MobiDB-lite"/>
    </source>
</evidence>
<dbReference type="InterPro" id="IPR050696">
    <property type="entry name" value="FtsA/MreB"/>
</dbReference>
<reference evidence="3 4" key="1">
    <citation type="submission" date="2015-09" db="EMBL/GenBank/DDBJ databases">
        <authorList>
            <consortium name="Pathogen Informatics"/>
        </authorList>
    </citation>
    <scope>NUCLEOTIDE SEQUENCE [LARGE SCALE GENOMIC DNA]</scope>
    <source>
        <strain evidence="3 4">2789STDY5608854</strain>
    </source>
</reference>
<dbReference type="Gene3D" id="3.30.420.40">
    <property type="match status" value="1"/>
</dbReference>
<evidence type="ECO:0000259" key="2">
    <source>
        <dbReference type="SMART" id="SM00842"/>
    </source>
</evidence>
<dbReference type="GO" id="GO:0051301">
    <property type="term" value="P:cell division"/>
    <property type="evidence" value="ECO:0007669"/>
    <property type="project" value="UniProtKB-KW"/>
</dbReference>
<keyword evidence="3" id="KW-0132">Cell division</keyword>
<feature type="region of interest" description="Disordered" evidence="1">
    <location>
        <begin position="525"/>
        <end position="549"/>
    </location>
</feature>
<protein>
    <submittedName>
        <fullName evidence="3">Cell division protein FtsA</fullName>
    </submittedName>
</protein>
<organism evidence="3 4">
    <name type="scientific">Flavonifractor plautii</name>
    <name type="common">Fusobacterium plautii</name>
    <dbReference type="NCBI Taxonomy" id="292800"/>
    <lineage>
        <taxon>Bacteria</taxon>
        <taxon>Bacillati</taxon>
        <taxon>Bacillota</taxon>
        <taxon>Clostridia</taxon>
        <taxon>Eubacteriales</taxon>
        <taxon>Oscillospiraceae</taxon>
        <taxon>Flavonifractor</taxon>
    </lineage>
</organism>
<sequence>MPIHSDPTKMEEGELIYALDIGTRSVIGMLGALEQGRIRILALEKQPHARRAMLDGQIEDIDQVAGAVSLVTHRLEEASGRRLTCACVAAAGRALRTELGRSTLELSAPEALGHERIHQLEATAVANAEQALSTDGPEEQRFFLVGYTPTQFWLDHYPLTTLLGHTGQHLEAAVVATFLPSEVVDSLYAVMQKAGLEVASMTLEPIAALNAAIPADLRLLNLALVDIGAGTSDIAVCRDGSVVGYTMATVAGDEITEALMRACLVDFPTAEAMKLELGRSKSVSFTDILGLEQTLPAEELFSLLDGPIQALADEIAQRICQVNGGPPSAVFLAGGGSKLPTLCARVAAALGIDAKRAALAGGYFQSSAYSDTFALSDPEYTTPLGIAVSAGLGLISDSYQVLLNGSPAKLFRSGSLTVLELLMMNGYRYSDLIGRSGKNLLLRIDGRRNVFYGSPAIPAQLAINGAEAAPSALIHAGDRIHFTPAQPGKDCVMTAAELCTKLRCKAVQREGRLLEGHTVLQSGDCLERMDAPPAPSPLPAREAPAQASVPPQRHVFLNGQPLTLSPKPDGSPYRLLDLLERSGLDFQHLDRPVLTQINGVDSPFQQLLAEGDKIEIRYQP</sequence>
<name>A0A173ZGW3_FLAPL</name>
<dbReference type="RefSeq" id="WP_195306792.1">
    <property type="nucleotide sequence ID" value="NZ_JADNAN010000038.1"/>
</dbReference>
<proteinExistence type="predicted"/>
<dbReference type="Pfam" id="PF14450">
    <property type="entry name" value="FtsA"/>
    <property type="match status" value="1"/>
</dbReference>
<dbReference type="AlphaFoldDB" id="A0A173ZGW3"/>
<dbReference type="InterPro" id="IPR043129">
    <property type="entry name" value="ATPase_NBD"/>
</dbReference>
<evidence type="ECO:0000313" key="3">
    <source>
        <dbReference type="EMBL" id="CUN74726.1"/>
    </source>
</evidence>
<feature type="domain" description="SHS2" evidence="2">
    <location>
        <begin position="16"/>
        <end position="212"/>
    </location>
</feature>
<dbReference type="PANTHER" id="PTHR32432">
    <property type="entry name" value="CELL DIVISION PROTEIN FTSA-RELATED"/>
    <property type="match status" value="1"/>
</dbReference>
<dbReference type="SMART" id="SM00842">
    <property type="entry name" value="FtsA"/>
    <property type="match status" value="1"/>
</dbReference>
<dbReference type="CDD" id="cd24004">
    <property type="entry name" value="ASKHA_NBD_PilM-like"/>
    <property type="match status" value="1"/>
</dbReference>
<dbReference type="EMBL" id="CYZT01000013">
    <property type="protein sequence ID" value="CUN74726.1"/>
    <property type="molecule type" value="Genomic_DNA"/>
</dbReference>
<dbReference type="InterPro" id="IPR003494">
    <property type="entry name" value="SHS2_FtsA"/>
</dbReference>
<evidence type="ECO:0000313" key="4">
    <source>
        <dbReference type="Proteomes" id="UP000095746"/>
    </source>
</evidence>
<dbReference type="PANTHER" id="PTHR32432:SF3">
    <property type="entry name" value="ETHANOLAMINE UTILIZATION PROTEIN EUTJ"/>
    <property type="match status" value="1"/>
</dbReference>
<keyword evidence="3" id="KW-0131">Cell cycle</keyword>